<dbReference type="EMBL" id="OIVN01004057">
    <property type="protein sequence ID" value="SPD15203.1"/>
    <property type="molecule type" value="Genomic_DNA"/>
</dbReference>
<dbReference type="InterPro" id="IPR016135">
    <property type="entry name" value="UBQ-conjugating_enzyme/RWD"/>
</dbReference>
<accession>A0A2N9HU19</accession>
<dbReference type="Gene3D" id="3.10.110.10">
    <property type="entry name" value="Ubiquitin Conjugating Enzyme"/>
    <property type="match status" value="1"/>
</dbReference>
<evidence type="ECO:0000256" key="1">
    <source>
        <dbReference type="SAM" id="MobiDB-lite"/>
    </source>
</evidence>
<sequence>MSNTLREFSTYLFIMLDRLVCQFVKQCPRLSQTIELPLLVVAAHIWNYCWVCQPLHHGKDNFYHPHLNIGLRSLHRPYAFNLAALLCLHFFYLISSCWYHGECAYRKSVSFVFASEPPHPKPTPITSLPKLTVFPLSKPNPNSLDCPVCSFSPWIARASENLGMAMVYTLVSTAKEWLSERYGQDASTEDADAEEAAKDDVVIPHGEPVTIETFLAWRERFEAELALERAKLMPESALTATKEKRLSGRQWFESGRGAAKGAAPVPEGSDEEDVEDIDFDDDDFEDDEEDMLEHYLAEKSDSSSHSSRIAN</sequence>
<feature type="region of interest" description="Disordered" evidence="1">
    <location>
        <begin position="253"/>
        <end position="311"/>
    </location>
</feature>
<reference evidence="2" key="1">
    <citation type="submission" date="2018-02" db="EMBL/GenBank/DDBJ databases">
        <authorList>
            <person name="Cohen D.B."/>
            <person name="Kent A.D."/>
        </authorList>
    </citation>
    <scope>NUCLEOTIDE SEQUENCE</scope>
</reference>
<evidence type="ECO:0008006" key="3">
    <source>
        <dbReference type="Google" id="ProtNLM"/>
    </source>
</evidence>
<dbReference type="AlphaFoldDB" id="A0A2N9HU19"/>
<name>A0A2N9HU19_FAGSY</name>
<evidence type="ECO:0000313" key="2">
    <source>
        <dbReference type="EMBL" id="SPD15203.1"/>
    </source>
</evidence>
<dbReference type="PANTHER" id="PTHR12292">
    <property type="entry name" value="RWD DOMAIN-CONTAINING PROTEIN"/>
    <property type="match status" value="1"/>
</dbReference>
<protein>
    <recommendedName>
        <fullName evidence="3">RWD domain-containing protein</fullName>
    </recommendedName>
</protein>
<feature type="compositionally biased region" description="Acidic residues" evidence="1">
    <location>
        <begin position="268"/>
        <end position="291"/>
    </location>
</feature>
<dbReference type="InterPro" id="IPR040213">
    <property type="entry name" value="GIR2-like"/>
</dbReference>
<proteinExistence type="predicted"/>
<feature type="compositionally biased region" description="Basic and acidic residues" evidence="1">
    <location>
        <begin position="292"/>
        <end position="302"/>
    </location>
</feature>
<gene>
    <name evidence="2" type="ORF">FSB_LOCUS43085</name>
</gene>
<organism evidence="2">
    <name type="scientific">Fagus sylvatica</name>
    <name type="common">Beechnut</name>
    <dbReference type="NCBI Taxonomy" id="28930"/>
    <lineage>
        <taxon>Eukaryota</taxon>
        <taxon>Viridiplantae</taxon>
        <taxon>Streptophyta</taxon>
        <taxon>Embryophyta</taxon>
        <taxon>Tracheophyta</taxon>
        <taxon>Spermatophyta</taxon>
        <taxon>Magnoliopsida</taxon>
        <taxon>eudicotyledons</taxon>
        <taxon>Gunneridae</taxon>
        <taxon>Pentapetalae</taxon>
        <taxon>rosids</taxon>
        <taxon>fabids</taxon>
        <taxon>Fagales</taxon>
        <taxon>Fagaceae</taxon>
        <taxon>Fagus</taxon>
    </lineage>
</organism>